<gene>
    <name evidence="1" type="ORF">H7J73_01795</name>
</gene>
<reference evidence="1 2" key="1">
    <citation type="journal article" date="2022" name="BMC Genomics">
        <title>Comparative genome analysis of mycobacteria focusing on tRNA and non-coding RNA.</title>
        <authorList>
            <person name="Behra P.R.K."/>
            <person name="Pettersson B.M.F."/>
            <person name="Ramesh M."/>
            <person name="Das S."/>
            <person name="Dasgupta S."/>
            <person name="Kirsebom L.A."/>
        </authorList>
    </citation>
    <scope>NUCLEOTIDE SEQUENCE [LARGE SCALE GENOMIC DNA]</scope>
    <source>
        <strain evidence="1 2">DSM 44078</strain>
    </source>
</reference>
<dbReference type="EMBL" id="JACKTY010000010">
    <property type="protein sequence ID" value="MCV7224776.1"/>
    <property type="molecule type" value="Genomic_DNA"/>
</dbReference>
<dbReference type="RefSeq" id="WP_264065525.1">
    <property type="nucleotide sequence ID" value="NZ_JACKTY010000010.1"/>
</dbReference>
<comment type="caution">
    <text evidence="1">The sequence shown here is derived from an EMBL/GenBank/DDBJ whole genome shotgun (WGS) entry which is preliminary data.</text>
</comment>
<organism evidence="1 2">
    <name type="scientific">Mycolicibacterium komossense</name>
    <dbReference type="NCBI Taxonomy" id="1779"/>
    <lineage>
        <taxon>Bacteria</taxon>
        <taxon>Bacillati</taxon>
        <taxon>Actinomycetota</taxon>
        <taxon>Actinomycetes</taxon>
        <taxon>Mycobacteriales</taxon>
        <taxon>Mycobacteriaceae</taxon>
        <taxon>Mycolicibacterium</taxon>
    </lineage>
</organism>
<keyword evidence="2" id="KW-1185">Reference proteome</keyword>
<protein>
    <submittedName>
        <fullName evidence="1">Uncharacterized protein</fullName>
    </submittedName>
</protein>
<sequence length="120" mass="13097">MRLEGDDRRGGLGLVARLIGKYRDVPVDWAGAEVVRLTSRVPMDDDLSGVERDRRQVLNGDRTGVPDECGAVQTRSAATPQNTTLFMLIEEVDVGESDRVFGALPDTLDLPRRGPPLPAL</sequence>
<dbReference type="Proteomes" id="UP001526201">
    <property type="component" value="Unassembled WGS sequence"/>
</dbReference>
<evidence type="ECO:0000313" key="2">
    <source>
        <dbReference type="Proteomes" id="UP001526201"/>
    </source>
</evidence>
<proteinExistence type="predicted"/>
<name>A0ABT3C6D5_9MYCO</name>
<evidence type="ECO:0000313" key="1">
    <source>
        <dbReference type="EMBL" id="MCV7224776.1"/>
    </source>
</evidence>
<accession>A0ABT3C6D5</accession>